<comment type="similarity">
    <text evidence="1">Belongs to the GSP E family.</text>
</comment>
<comment type="caution">
    <text evidence="3">The sequence shown here is derived from an EMBL/GenBank/DDBJ whole genome shotgun (WGS) entry which is preliminary data.</text>
</comment>
<dbReference type="Proteomes" id="UP000228900">
    <property type="component" value="Unassembled WGS sequence"/>
</dbReference>
<dbReference type="PANTHER" id="PTHR30486">
    <property type="entry name" value="TWITCHING MOTILITY PROTEIN PILT"/>
    <property type="match status" value="1"/>
</dbReference>
<reference evidence="4" key="1">
    <citation type="submission" date="2017-09" db="EMBL/GenBank/DDBJ databases">
        <title>Depth-based differentiation of microbial function through sediment-hosted aquifers and enrichment of novel symbionts in the deep terrestrial subsurface.</title>
        <authorList>
            <person name="Probst A.J."/>
            <person name="Ladd B."/>
            <person name="Jarett J.K."/>
            <person name="Geller-Mcgrath D.E."/>
            <person name="Sieber C.M.K."/>
            <person name="Emerson J.B."/>
            <person name="Anantharaman K."/>
            <person name="Thomas B.C."/>
            <person name="Malmstrom R."/>
            <person name="Stieglmeier M."/>
            <person name="Klingl A."/>
            <person name="Woyke T."/>
            <person name="Ryan C.M."/>
            <person name="Banfield J.F."/>
        </authorList>
    </citation>
    <scope>NUCLEOTIDE SEQUENCE [LARGE SCALE GENOMIC DNA]</scope>
</reference>
<proteinExistence type="inferred from homology"/>
<accession>A0A2M6WRE3</accession>
<dbReference type="CDD" id="cd01131">
    <property type="entry name" value="PilT"/>
    <property type="match status" value="1"/>
</dbReference>
<dbReference type="Gene3D" id="3.40.50.300">
    <property type="entry name" value="P-loop containing nucleotide triphosphate hydrolases"/>
    <property type="match status" value="1"/>
</dbReference>
<evidence type="ECO:0000259" key="2">
    <source>
        <dbReference type="SMART" id="SM00382"/>
    </source>
</evidence>
<dbReference type="NCBIfam" id="TIGR01420">
    <property type="entry name" value="pilT_fam"/>
    <property type="match status" value="1"/>
</dbReference>
<feature type="domain" description="AAA+ ATPase" evidence="2">
    <location>
        <begin position="165"/>
        <end position="290"/>
    </location>
</feature>
<dbReference type="Pfam" id="PF00437">
    <property type="entry name" value="T2SSE"/>
    <property type="match status" value="1"/>
</dbReference>
<evidence type="ECO:0000313" key="3">
    <source>
        <dbReference type="EMBL" id="PIT95324.1"/>
    </source>
</evidence>
<evidence type="ECO:0000313" key="4">
    <source>
        <dbReference type="Proteomes" id="UP000228900"/>
    </source>
</evidence>
<dbReference type="GO" id="GO:0016887">
    <property type="term" value="F:ATP hydrolysis activity"/>
    <property type="evidence" value="ECO:0007669"/>
    <property type="project" value="InterPro"/>
</dbReference>
<dbReference type="GO" id="GO:0005524">
    <property type="term" value="F:ATP binding"/>
    <property type="evidence" value="ECO:0007669"/>
    <property type="project" value="InterPro"/>
</dbReference>
<organism evidence="3 4">
    <name type="scientific">Candidatus Falkowbacteria bacterium CG10_big_fil_rev_8_21_14_0_10_39_9</name>
    <dbReference type="NCBI Taxonomy" id="1974566"/>
    <lineage>
        <taxon>Bacteria</taxon>
        <taxon>Candidatus Falkowiibacteriota</taxon>
    </lineage>
</organism>
<dbReference type="EMBL" id="PFAQ01000007">
    <property type="protein sequence ID" value="PIT95324.1"/>
    <property type="molecule type" value="Genomic_DNA"/>
</dbReference>
<dbReference type="InterPro" id="IPR001482">
    <property type="entry name" value="T2SS/T4SS_dom"/>
</dbReference>
<gene>
    <name evidence="3" type="ORF">COT98_00405</name>
</gene>
<dbReference type="InterPro" id="IPR006321">
    <property type="entry name" value="PilT/PilU"/>
</dbReference>
<dbReference type="InterPro" id="IPR003593">
    <property type="entry name" value="AAA+_ATPase"/>
</dbReference>
<dbReference type="Gene3D" id="3.30.450.90">
    <property type="match status" value="1"/>
</dbReference>
<dbReference type="AlphaFoldDB" id="A0A2M6WRE3"/>
<name>A0A2M6WRE3_9BACT</name>
<dbReference type="InterPro" id="IPR027417">
    <property type="entry name" value="P-loop_NTPase"/>
</dbReference>
<sequence length="388" mass="43689">MDIKKLLVIAAEQKASDLHLVKDLKPILRIDGQLVPIDEALKKNKLSVESGQTAPEYNNNLYVLSEEGEILKGNRHKSDDGSFFPLTKADLEAAVGDVIRPEQRERLEKERDLDFCYSVDGYRFRVNVSYERENLKMVARVISNQSPTLEDVNMPSIIYNLLDMKQGLILLTGPTGCGKSTSLAAMINYLNDKYNYNIVTFEDPIEFMFKSNKSIITQRQLGFDFPSFASGLRHVLRQDPNVIMVGEMRDLETISSAITLAETGHLVLATLHTFNASQTVDRIIDIFPPFQQNQVRSQLSMILAAVISQRLLPKVGGGRVVAREIMIRNSAIANLIREQKIVQIKNVIETSYGDGMISLSRDIKDLYTQGLVSKEVYESQSEEMDLLV</sequence>
<dbReference type="SUPFAM" id="SSF52540">
    <property type="entry name" value="P-loop containing nucleoside triphosphate hydrolases"/>
    <property type="match status" value="1"/>
</dbReference>
<evidence type="ECO:0000256" key="1">
    <source>
        <dbReference type="ARBA" id="ARBA00006611"/>
    </source>
</evidence>
<protein>
    <submittedName>
        <fullName evidence="3">Type IV pili twitching motility protein PilT</fullName>
    </submittedName>
</protein>
<dbReference type="SMART" id="SM00382">
    <property type="entry name" value="AAA"/>
    <property type="match status" value="1"/>
</dbReference>
<dbReference type="InterPro" id="IPR050921">
    <property type="entry name" value="T4SS_GSP_E_ATPase"/>
</dbReference>